<dbReference type="Pfam" id="PF00155">
    <property type="entry name" value="Aminotran_1_2"/>
    <property type="match status" value="1"/>
</dbReference>
<dbReference type="PANTHER" id="PTHR43795:SF63">
    <property type="entry name" value="PUTATIVE (AFU_ORTHOLOGUE AFUA_4G00630)-RELATED"/>
    <property type="match status" value="1"/>
</dbReference>
<dbReference type="Proteomes" id="UP000799440">
    <property type="component" value="Unassembled WGS sequence"/>
</dbReference>
<dbReference type="GO" id="GO:0030170">
    <property type="term" value="F:pyridoxal phosphate binding"/>
    <property type="evidence" value="ECO:0007669"/>
    <property type="project" value="InterPro"/>
</dbReference>
<organism evidence="3 4">
    <name type="scientific">Sporormia fimetaria CBS 119925</name>
    <dbReference type="NCBI Taxonomy" id="1340428"/>
    <lineage>
        <taxon>Eukaryota</taxon>
        <taxon>Fungi</taxon>
        <taxon>Dikarya</taxon>
        <taxon>Ascomycota</taxon>
        <taxon>Pezizomycotina</taxon>
        <taxon>Dothideomycetes</taxon>
        <taxon>Pleosporomycetidae</taxon>
        <taxon>Pleosporales</taxon>
        <taxon>Sporormiaceae</taxon>
        <taxon>Sporormia</taxon>
    </lineage>
</organism>
<dbReference type="InterPro" id="IPR015421">
    <property type="entry name" value="PyrdxlP-dep_Trfase_major"/>
</dbReference>
<dbReference type="Gene3D" id="3.90.1150.10">
    <property type="entry name" value="Aspartate Aminotransferase, domain 1"/>
    <property type="match status" value="1"/>
</dbReference>
<dbReference type="EMBL" id="MU006562">
    <property type="protein sequence ID" value="KAF2751123.1"/>
    <property type="molecule type" value="Genomic_DNA"/>
</dbReference>
<dbReference type="InterPro" id="IPR015422">
    <property type="entry name" value="PyrdxlP-dep_Trfase_small"/>
</dbReference>
<dbReference type="AlphaFoldDB" id="A0A6A6VLU2"/>
<dbReference type="CDD" id="cd00609">
    <property type="entry name" value="AAT_like"/>
    <property type="match status" value="1"/>
</dbReference>
<gene>
    <name evidence="3" type="ORF">M011DRAFT_395242</name>
</gene>
<keyword evidence="3" id="KW-0808">Transferase</keyword>
<evidence type="ECO:0000313" key="3">
    <source>
        <dbReference type="EMBL" id="KAF2751123.1"/>
    </source>
</evidence>
<dbReference type="SUPFAM" id="SSF53383">
    <property type="entry name" value="PLP-dependent transferases"/>
    <property type="match status" value="1"/>
</dbReference>
<evidence type="ECO:0000256" key="1">
    <source>
        <dbReference type="ARBA" id="ARBA00022898"/>
    </source>
</evidence>
<evidence type="ECO:0000313" key="4">
    <source>
        <dbReference type="Proteomes" id="UP000799440"/>
    </source>
</evidence>
<dbReference type="InterPro" id="IPR050478">
    <property type="entry name" value="Ethylene_sulfur-biosynth"/>
</dbReference>
<dbReference type="InterPro" id="IPR015424">
    <property type="entry name" value="PyrdxlP-dep_Trfase"/>
</dbReference>
<keyword evidence="4" id="KW-1185">Reference proteome</keyword>
<protein>
    <submittedName>
        <fullName evidence="3">PLP-dependent transferase</fullName>
    </submittedName>
</protein>
<dbReference type="GO" id="GO:0008483">
    <property type="term" value="F:transaminase activity"/>
    <property type="evidence" value="ECO:0007669"/>
    <property type="project" value="TreeGrafter"/>
</dbReference>
<dbReference type="InterPro" id="IPR004839">
    <property type="entry name" value="Aminotransferase_I/II_large"/>
</dbReference>
<dbReference type="GO" id="GO:0006520">
    <property type="term" value="P:amino acid metabolic process"/>
    <property type="evidence" value="ECO:0007669"/>
    <property type="project" value="TreeGrafter"/>
</dbReference>
<proteinExistence type="predicted"/>
<accession>A0A6A6VLU2</accession>
<feature type="domain" description="Aminotransferase class I/classII large" evidence="2">
    <location>
        <begin position="77"/>
        <end position="427"/>
    </location>
</feature>
<keyword evidence="1" id="KW-0663">Pyridoxal phosphate</keyword>
<evidence type="ECO:0000259" key="2">
    <source>
        <dbReference type="Pfam" id="PF00155"/>
    </source>
</evidence>
<dbReference type="Gene3D" id="3.40.640.10">
    <property type="entry name" value="Type I PLP-dependent aspartate aminotransferase-like (Major domain)"/>
    <property type="match status" value="1"/>
</dbReference>
<dbReference type="PANTHER" id="PTHR43795">
    <property type="entry name" value="BIFUNCTIONAL ASPARTATE AMINOTRANSFERASE AND GLUTAMATE/ASPARTATE-PREPHENATE AMINOTRANSFERASE-RELATED"/>
    <property type="match status" value="1"/>
</dbReference>
<dbReference type="PRINTS" id="PR00753">
    <property type="entry name" value="ACCSYNTHASE"/>
</dbReference>
<dbReference type="OrthoDB" id="7042322at2759"/>
<sequence>MSETLSARGAEACRSAAEEAEIWDVLSSLWHPTSNPDGYVSLGVAENALMHEELRDFINSKSLVDPPARALTYGDGPQGSIPVRKALAPFLTEHLQSVTQLGPEHLMVTNGTTTAIEHTSWALAGPGQGILLGRPYYRAFLPDISFRTGVKVVSVSFGALDPLSPDCVAKYEEALLQSKEDGVEVRALMLCHPHNPLGRCYFKETLIGLMRLCQKYQIHLVSDEIYALSVFENTADELTQKPVGFESILSIDKSGIIDPSLVHVLWGMSKDFGANGLRFGVIISPANEAFLAACRACSLYSSPSSLSENAVKSILGDREFVEGYVTKNKERLSEAHAFAVERLKAYSIPYEPGVNAAFFLWVDLGKKFAERHPEAVDTQAPHRITQIIFDRLMEKKVFLVHGEAAGAEELGWFRMVFTQPQDIVEEGIRRMHEALK</sequence>
<name>A0A6A6VLU2_9PLEO</name>
<reference evidence="3" key="1">
    <citation type="journal article" date="2020" name="Stud. Mycol.">
        <title>101 Dothideomycetes genomes: a test case for predicting lifestyles and emergence of pathogens.</title>
        <authorList>
            <person name="Haridas S."/>
            <person name="Albert R."/>
            <person name="Binder M."/>
            <person name="Bloem J."/>
            <person name="Labutti K."/>
            <person name="Salamov A."/>
            <person name="Andreopoulos B."/>
            <person name="Baker S."/>
            <person name="Barry K."/>
            <person name="Bills G."/>
            <person name="Bluhm B."/>
            <person name="Cannon C."/>
            <person name="Castanera R."/>
            <person name="Culley D."/>
            <person name="Daum C."/>
            <person name="Ezra D."/>
            <person name="Gonzalez J."/>
            <person name="Henrissat B."/>
            <person name="Kuo A."/>
            <person name="Liang C."/>
            <person name="Lipzen A."/>
            <person name="Lutzoni F."/>
            <person name="Magnuson J."/>
            <person name="Mondo S."/>
            <person name="Nolan M."/>
            <person name="Ohm R."/>
            <person name="Pangilinan J."/>
            <person name="Park H.-J."/>
            <person name="Ramirez L."/>
            <person name="Alfaro M."/>
            <person name="Sun H."/>
            <person name="Tritt A."/>
            <person name="Yoshinaga Y."/>
            <person name="Zwiers L.-H."/>
            <person name="Turgeon B."/>
            <person name="Goodwin S."/>
            <person name="Spatafora J."/>
            <person name="Crous P."/>
            <person name="Grigoriev I."/>
        </authorList>
    </citation>
    <scope>NUCLEOTIDE SEQUENCE</scope>
    <source>
        <strain evidence="3">CBS 119925</strain>
    </source>
</reference>